<protein>
    <submittedName>
        <fullName evidence="1">Uncharacterized protein</fullName>
    </submittedName>
</protein>
<name>A0A4Z1KEL0_9HELO</name>
<gene>
    <name evidence="1" type="ORF">BELL_0021g00310</name>
</gene>
<dbReference type="EMBL" id="PQXM01000021">
    <property type="protein sequence ID" value="TGO79857.1"/>
    <property type="molecule type" value="Genomic_DNA"/>
</dbReference>
<dbReference type="AlphaFoldDB" id="A0A4Z1KEL0"/>
<organism evidence="1 2">
    <name type="scientific">Botrytis elliptica</name>
    <dbReference type="NCBI Taxonomy" id="278938"/>
    <lineage>
        <taxon>Eukaryota</taxon>
        <taxon>Fungi</taxon>
        <taxon>Dikarya</taxon>
        <taxon>Ascomycota</taxon>
        <taxon>Pezizomycotina</taxon>
        <taxon>Leotiomycetes</taxon>
        <taxon>Helotiales</taxon>
        <taxon>Sclerotiniaceae</taxon>
        <taxon>Botrytis</taxon>
    </lineage>
</organism>
<keyword evidence="2" id="KW-1185">Reference proteome</keyword>
<comment type="caution">
    <text evidence="1">The sequence shown here is derived from an EMBL/GenBank/DDBJ whole genome shotgun (WGS) entry which is preliminary data.</text>
</comment>
<evidence type="ECO:0000313" key="2">
    <source>
        <dbReference type="Proteomes" id="UP000297229"/>
    </source>
</evidence>
<evidence type="ECO:0000313" key="1">
    <source>
        <dbReference type="EMBL" id="TGO79857.1"/>
    </source>
</evidence>
<sequence length="75" mass="8565">MSKMPAQKQHFDKLLDLQLQRKRASIRKINAETRKIKAEAKWLKKPATVAIQVHEGKTGDGSWLGVLIERPNQGF</sequence>
<dbReference type="Proteomes" id="UP000297229">
    <property type="component" value="Unassembled WGS sequence"/>
</dbReference>
<accession>A0A4Z1KEL0</accession>
<proteinExistence type="predicted"/>
<reference evidence="1 2" key="1">
    <citation type="submission" date="2017-12" db="EMBL/GenBank/DDBJ databases">
        <title>Comparative genomics of Botrytis spp.</title>
        <authorList>
            <person name="Valero-Jimenez C.A."/>
            <person name="Tapia P."/>
            <person name="Veloso J."/>
            <person name="Silva-Moreno E."/>
            <person name="Staats M."/>
            <person name="Valdes J.H."/>
            <person name="Van Kan J.A.L."/>
        </authorList>
    </citation>
    <scope>NUCLEOTIDE SEQUENCE [LARGE SCALE GENOMIC DNA]</scope>
    <source>
        <strain evidence="1 2">Be9601</strain>
    </source>
</reference>